<dbReference type="AlphaFoldDB" id="A0A382EX29"/>
<evidence type="ECO:0000256" key="1">
    <source>
        <dbReference type="ARBA" id="ARBA00022737"/>
    </source>
</evidence>
<dbReference type="Gene3D" id="1.25.40.10">
    <property type="entry name" value="Tetratricopeptide repeat domain"/>
    <property type="match status" value="2"/>
</dbReference>
<evidence type="ECO:0008006" key="4">
    <source>
        <dbReference type="Google" id="ProtNLM"/>
    </source>
</evidence>
<dbReference type="EMBL" id="UINC01046528">
    <property type="protein sequence ID" value="SVB54664.1"/>
    <property type="molecule type" value="Genomic_DNA"/>
</dbReference>
<keyword evidence="1" id="KW-0677">Repeat</keyword>
<evidence type="ECO:0000313" key="3">
    <source>
        <dbReference type="EMBL" id="SVB54664.1"/>
    </source>
</evidence>
<dbReference type="InterPro" id="IPR019734">
    <property type="entry name" value="TPR_rpt"/>
</dbReference>
<sequence>MGCSTLEKTYQKTRNAMVNLVSVAKETSLPILERDNYIDLQFARHQFNRKEYFVSEFYIKKTLANYPDNREAIQLLPWTYFFQKRFDKALAAFKQAHTLYKKDPTPLLGMGWCYFSLKHYQKALESFEHAERFDPHSYEVHKGKAFIHLLQRRSQLAKEELKKIFRPAKVKELLEMWEAWNQNQTTLHWEIVPSSPKLSSIFTLPVEFPRYRSLLLGMPLEDTESLDSAWKSFHQGKYTKAANFFNDLTKTKSPNLDAVNGLAWSLLHAKQINKSEKIFREILNIYPHFLGAFKGLQKIQEIKKRQAV</sequence>
<protein>
    <recommendedName>
        <fullName evidence="4">Tetratricopeptide repeat protein</fullName>
    </recommendedName>
</protein>
<feature type="non-terminal residue" evidence="3">
    <location>
        <position position="308"/>
    </location>
</feature>
<dbReference type="PANTHER" id="PTHR44943">
    <property type="entry name" value="CELLULOSE SYNTHASE OPERON PROTEIN C"/>
    <property type="match status" value="1"/>
</dbReference>
<gene>
    <name evidence="3" type="ORF">METZ01_LOCUS207518</name>
</gene>
<proteinExistence type="predicted"/>
<accession>A0A382EX29</accession>
<dbReference type="InterPro" id="IPR011990">
    <property type="entry name" value="TPR-like_helical_dom_sf"/>
</dbReference>
<evidence type="ECO:0000256" key="2">
    <source>
        <dbReference type="ARBA" id="ARBA00022803"/>
    </source>
</evidence>
<organism evidence="3">
    <name type="scientific">marine metagenome</name>
    <dbReference type="NCBI Taxonomy" id="408172"/>
    <lineage>
        <taxon>unclassified sequences</taxon>
        <taxon>metagenomes</taxon>
        <taxon>ecological metagenomes</taxon>
    </lineage>
</organism>
<reference evidence="3" key="1">
    <citation type="submission" date="2018-05" db="EMBL/GenBank/DDBJ databases">
        <authorList>
            <person name="Lanie J.A."/>
            <person name="Ng W.-L."/>
            <person name="Kazmierczak K.M."/>
            <person name="Andrzejewski T.M."/>
            <person name="Davidsen T.M."/>
            <person name="Wayne K.J."/>
            <person name="Tettelin H."/>
            <person name="Glass J.I."/>
            <person name="Rusch D."/>
            <person name="Podicherti R."/>
            <person name="Tsui H.-C.T."/>
            <person name="Winkler M.E."/>
        </authorList>
    </citation>
    <scope>NUCLEOTIDE SEQUENCE</scope>
</reference>
<dbReference type="SUPFAM" id="SSF48452">
    <property type="entry name" value="TPR-like"/>
    <property type="match status" value="2"/>
</dbReference>
<keyword evidence="2" id="KW-0802">TPR repeat</keyword>
<name>A0A382EX29_9ZZZZ</name>
<dbReference type="PANTHER" id="PTHR44943:SF8">
    <property type="entry name" value="TPR REPEAT-CONTAINING PROTEIN MJ0263"/>
    <property type="match status" value="1"/>
</dbReference>
<dbReference type="InterPro" id="IPR051685">
    <property type="entry name" value="Ycf3/AcsC/BcsC/TPR_MFPF"/>
</dbReference>
<dbReference type="SMART" id="SM00028">
    <property type="entry name" value="TPR"/>
    <property type="match status" value="3"/>
</dbReference>
<dbReference type="PROSITE" id="PS50005">
    <property type="entry name" value="TPR"/>
    <property type="match status" value="1"/>
</dbReference>
<dbReference type="Pfam" id="PF12895">
    <property type="entry name" value="ANAPC3"/>
    <property type="match status" value="1"/>
</dbReference>